<dbReference type="InterPro" id="IPR003673">
    <property type="entry name" value="CoA-Trfase_fam_III"/>
</dbReference>
<evidence type="ECO:0000313" key="3">
    <source>
        <dbReference type="Proteomes" id="UP000034166"/>
    </source>
</evidence>
<reference evidence="2 3" key="1">
    <citation type="submission" date="2015-04" db="EMBL/GenBank/DDBJ databases">
        <title>Taxonomic description and genome sequence of Bacillus campisalis sp. nov., a novel member of the genus Bacillus isolated from solar saltern.</title>
        <authorList>
            <person name="Mathan Kumar R."/>
            <person name="Kaur G."/>
            <person name="Kumar A."/>
            <person name="Singh N.K."/>
            <person name="Kaur N."/>
            <person name="Kumar N."/>
            <person name="Mayilraj S."/>
        </authorList>
    </citation>
    <scope>NUCLEOTIDE SEQUENCE [LARGE SCALE GENOMIC DNA]</scope>
    <source>
        <strain evidence="2 3">SA2-6</strain>
    </source>
</reference>
<name>A0A0M2SQK4_9BACI</name>
<dbReference type="Pfam" id="PF02515">
    <property type="entry name" value="CoA_transf_3"/>
    <property type="match status" value="1"/>
</dbReference>
<dbReference type="InterPro" id="IPR050483">
    <property type="entry name" value="CoA-transferase_III_domain"/>
</dbReference>
<keyword evidence="1" id="KW-0808">Transferase</keyword>
<dbReference type="InterPro" id="IPR044855">
    <property type="entry name" value="CoA-Trfase_III_dom3_sf"/>
</dbReference>
<keyword evidence="3" id="KW-1185">Reference proteome</keyword>
<comment type="caution">
    <text evidence="2">The sequence shown here is derived from an EMBL/GenBank/DDBJ whole genome shotgun (WGS) entry which is preliminary data.</text>
</comment>
<dbReference type="EMBL" id="LAYY01000029">
    <property type="protein sequence ID" value="KKK36503.1"/>
    <property type="molecule type" value="Genomic_DNA"/>
</dbReference>
<dbReference type="InterPro" id="IPR023606">
    <property type="entry name" value="CoA-Trfase_III_dom_1_sf"/>
</dbReference>
<dbReference type="PANTHER" id="PTHR48207:SF3">
    <property type="entry name" value="SUCCINATE--HYDROXYMETHYLGLUTARATE COA-TRANSFERASE"/>
    <property type="match status" value="1"/>
</dbReference>
<dbReference type="Gene3D" id="3.40.50.10540">
    <property type="entry name" value="Crotonobetainyl-coa:carnitine coa-transferase, domain 1"/>
    <property type="match status" value="1"/>
</dbReference>
<dbReference type="Proteomes" id="UP000034166">
    <property type="component" value="Unassembled WGS sequence"/>
</dbReference>
<organism evidence="2 3">
    <name type="scientific">Mesobacillus campisalis</name>
    <dbReference type="NCBI Taxonomy" id="1408103"/>
    <lineage>
        <taxon>Bacteria</taxon>
        <taxon>Bacillati</taxon>
        <taxon>Bacillota</taxon>
        <taxon>Bacilli</taxon>
        <taxon>Bacillales</taxon>
        <taxon>Bacillaceae</taxon>
        <taxon>Mesobacillus</taxon>
    </lineage>
</organism>
<dbReference type="AlphaFoldDB" id="A0A0M2SQK4"/>
<protein>
    <recommendedName>
        <fullName evidence="4">Formyl-CoA transferase</fullName>
    </recommendedName>
</protein>
<evidence type="ECO:0008006" key="4">
    <source>
        <dbReference type="Google" id="ProtNLM"/>
    </source>
</evidence>
<accession>A0A0M2SQK4</accession>
<dbReference type="GO" id="GO:0008410">
    <property type="term" value="F:CoA-transferase activity"/>
    <property type="evidence" value="ECO:0007669"/>
    <property type="project" value="TreeGrafter"/>
</dbReference>
<proteinExistence type="predicted"/>
<sequence>MKPLENVKIIDLSRILSGPYCTMTLADLGAEVIKVEAPSGDDTRKWGPPFVNGESAYFLSVNRNKKSIVLNLKTGEGKEILLKLVKDADVVVENFRPGTLDRLGIGFETLKSVNPGIILASISGYGQTGPYSQKPGYDVIAQGFGGLTSVTGELGKPPVKAGFSVADIGTGMWAVIGIQAALLARSRTGEGQWIDVSLVDTMISWHTYLAGNYFASGKNPEPQGGAHPNIVPYQLFESADGYFNIAVGNENLWARFCTVIDMAELKDHPDYATNSDRVINREKLVPLLQDVFHTKTTKEWVAELEAASIPCGPVLKFSEIFEDPHVLAREQVVEVQHPTAGKVKMTGIPVKLSGTPGEIKSAPPILGQDTREILSSLAGLTDTQIDALERGGVVMAGSVAEIDIV</sequence>
<dbReference type="PANTHER" id="PTHR48207">
    <property type="entry name" value="SUCCINATE--HYDROXYMETHYLGLUTARATE COA-TRANSFERASE"/>
    <property type="match status" value="1"/>
</dbReference>
<dbReference type="RefSeq" id="WP_046525345.1">
    <property type="nucleotide sequence ID" value="NZ_LAYY01000029.1"/>
</dbReference>
<gene>
    <name evidence="2" type="ORF">WQ57_19000</name>
</gene>
<dbReference type="PATRIC" id="fig|1408103.3.peg.4208"/>
<dbReference type="Gene3D" id="3.30.1540.10">
    <property type="entry name" value="formyl-coa transferase, domain 3"/>
    <property type="match status" value="1"/>
</dbReference>
<dbReference type="SUPFAM" id="SSF89796">
    <property type="entry name" value="CoA-transferase family III (CaiB/BaiF)"/>
    <property type="match status" value="1"/>
</dbReference>
<evidence type="ECO:0000256" key="1">
    <source>
        <dbReference type="ARBA" id="ARBA00022679"/>
    </source>
</evidence>
<evidence type="ECO:0000313" key="2">
    <source>
        <dbReference type="EMBL" id="KKK36503.1"/>
    </source>
</evidence>
<dbReference type="OrthoDB" id="9797653at2"/>